<dbReference type="GO" id="GO:0003684">
    <property type="term" value="F:damaged DNA binding"/>
    <property type="evidence" value="ECO:0007669"/>
    <property type="project" value="InterPro"/>
</dbReference>
<dbReference type="Gene3D" id="3.40.50.300">
    <property type="entry name" value="P-loop containing nucleotide triphosphate hydrolases"/>
    <property type="match status" value="2"/>
</dbReference>
<dbReference type="InterPro" id="IPR011545">
    <property type="entry name" value="DEAD/DEAH_box_helicase_dom"/>
</dbReference>
<dbReference type="PANTHER" id="PTHR47964">
    <property type="entry name" value="ATP-DEPENDENT DNA HELICASE HOMOLOG RECG, CHLOROPLASTIC"/>
    <property type="match status" value="1"/>
</dbReference>
<dbReference type="GO" id="GO:0003678">
    <property type="term" value="F:DNA helicase activity"/>
    <property type="evidence" value="ECO:0007669"/>
    <property type="project" value="TreeGrafter"/>
</dbReference>
<dbReference type="InterPro" id="IPR003711">
    <property type="entry name" value="CarD-like/TRCF_RID"/>
</dbReference>
<feature type="domain" description="Helicase C-terminal" evidence="11">
    <location>
        <begin position="754"/>
        <end position="908"/>
    </location>
</feature>
<dbReference type="Proteomes" id="UP000252733">
    <property type="component" value="Unassembled WGS sequence"/>
</dbReference>
<dbReference type="GO" id="GO:0005524">
    <property type="term" value="F:ATP binding"/>
    <property type="evidence" value="ECO:0007669"/>
    <property type="project" value="UniProtKB-UniRule"/>
</dbReference>
<evidence type="ECO:0000313" key="12">
    <source>
        <dbReference type="EMBL" id="RCW30571.1"/>
    </source>
</evidence>
<dbReference type="PROSITE" id="PS51192">
    <property type="entry name" value="HELICASE_ATP_BIND_1"/>
    <property type="match status" value="1"/>
</dbReference>
<dbReference type="PROSITE" id="PS51194">
    <property type="entry name" value="HELICASE_CTER"/>
    <property type="match status" value="1"/>
</dbReference>
<dbReference type="Gene3D" id="3.90.1150.50">
    <property type="entry name" value="Transcription-repair-coupling factor, D7 domain"/>
    <property type="match status" value="1"/>
</dbReference>
<comment type="similarity">
    <text evidence="9">In the N-terminal section; belongs to the UvrB family.</text>
</comment>
<dbReference type="InterPro" id="IPR027417">
    <property type="entry name" value="P-loop_NTPase"/>
</dbReference>
<evidence type="ECO:0000256" key="8">
    <source>
        <dbReference type="ARBA" id="ARBA00023204"/>
    </source>
</evidence>
<keyword evidence="2 9" id="KW-0547">Nucleotide-binding</keyword>
<dbReference type="InterPro" id="IPR047112">
    <property type="entry name" value="RecG/Mfd"/>
</dbReference>
<evidence type="ECO:0000256" key="4">
    <source>
        <dbReference type="ARBA" id="ARBA00022801"/>
    </source>
</evidence>
<keyword evidence="1 9" id="KW-0963">Cytoplasm</keyword>
<dbReference type="SUPFAM" id="SSF143517">
    <property type="entry name" value="TRCF domain-like"/>
    <property type="match status" value="1"/>
</dbReference>
<reference evidence="12 13" key="1">
    <citation type="submission" date="2018-07" db="EMBL/GenBank/DDBJ databases">
        <title>Freshwater and sediment microbial communities from various areas in North America, analyzing microbe dynamics in response to fracking.</title>
        <authorList>
            <person name="Lamendella R."/>
        </authorList>
    </citation>
    <scope>NUCLEOTIDE SEQUENCE [LARGE SCALE GENOMIC DNA]</scope>
    <source>
        <strain evidence="12 13">160A</strain>
    </source>
</reference>
<keyword evidence="13" id="KW-1185">Reference proteome</keyword>
<dbReference type="SMART" id="SM00487">
    <property type="entry name" value="DEXDc"/>
    <property type="match status" value="1"/>
</dbReference>
<dbReference type="RefSeq" id="WP_106151607.1">
    <property type="nucleotide sequence ID" value="NZ_PVTS01000001.1"/>
</dbReference>
<comment type="similarity">
    <text evidence="9">In the C-terminal section; belongs to the helicase family. RecG subfamily.</text>
</comment>
<name>A0A2T0XTW0_9BACT</name>
<gene>
    <name evidence="9" type="primary">mfd</name>
    <name evidence="12" type="ORF">DFO77_1217</name>
</gene>
<organism evidence="12 13">
    <name type="scientific">Marinilabilia salmonicolor</name>
    <dbReference type="NCBI Taxonomy" id="989"/>
    <lineage>
        <taxon>Bacteria</taxon>
        <taxon>Pseudomonadati</taxon>
        <taxon>Bacteroidota</taxon>
        <taxon>Bacteroidia</taxon>
        <taxon>Marinilabiliales</taxon>
        <taxon>Marinilabiliaceae</taxon>
        <taxon>Marinilabilia</taxon>
    </lineage>
</organism>
<evidence type="ECO:0000256" key="5">
    <source>
        <dbReference type="ARBA" id="ARBA00022806"/>
    </source>
</evidence>
<evidence type="ECO:0000256" key="6">
    <source>
        <dbReference type="ARBA" id="ARBA00022840"/>
    </source>
</evidence>
<dbReference type="Pfam" id="PF03461">
    <property type="entry name" value="TRCF"/>
    <property type="match status" value="1"/>
</dbReference>
<keyword evidence="7 9" id="KW-0238">DNA-binding</keyword>
<dbReference type="Pfam" id="PF00270">
    <property type="entry name" value="DEAD"/>
    <property type="match status" value="1"/>
</dbReference>
<comment type="subcellular location">
    <subcellularLocation>
        <location evidence="9">Cytoplasm</location>
    </subcellularLocation>
</comment>
<evidence type="ECO:0000259" key="11">
    <source>
        <dbReference type="PROSITE" id="PS51194"/>
    </source>
</evidence>
<proteinExistence type="inferred from homology"/>
<dbReference type="PANTHER" id="PTHR47964:SF1">
    <property type="entry name" value="ATP-DEPENDENT DNA HELICASE HOMOLOG RECG, CHLOROPLASTIC"/>
    <property type="match status" value="1"/>
</dbReference>
<dbReference type="EMBL" id="QPIZ01000021">
    <property type="protein sequence ID" value="RCW30571.1"/>
    <property type="molecule type" value="Genomic_DNA"/>
</dbReference>
<dbReference type="OrthoDB" id="9804325at2"/>
<dbReference type="SMART" id="SM00982">
    <property type="entry name" value="TRCF"/>
    <property type="match status" value="1"/>
</dbReference>
<feature type="domain" description="Helicase ATP-binding" evidence="10">
    <location>
        <begin position="572"/>
        <end position="733"/>
    </location>
</feature>
<dbReference type="Pfam" id="PF17757">
    <property type="entry name" value="UvrB_inter"/>
    <property type="match status" value="1"/>
</dbReference>
<keyword evidence="3 9" id="KW-0227">DNA damage</keyword>
<dbReference type="GO" id="GO:0005737">
    <property type="term" value="C:cytoplasm"/>
    <property type="evidence" value="ECO:0007669"/>
    <property type="project" value="UniProtKB-SubCell"/>
</dbReference>
<dbReference type="GO" id="GO:0016787">
    <property type="term" value="F:hydrolase activity"/>
    <property type="evidence" value="ECO:0007669"/>
    <property type="project" value="UniProtKB-KW"/>
</dbReference>
<keyword evidence="8 9" id="KW-0234">DNA repair</keyword>
<evidence type="ECO:0000313" key="13">
    <source>
        <dbReference type="Proteomes" id="UP000252733"/>
    </source>
</evidence>
<sequence length="1119" mass="127556">MEISTLPAIFGNHTSLQEIKKWTQSPDGNLTLKGLSGSSAALLAAAASDKSKHLFILEDKEEAAYFYHDLVQLSGEERIFFLPSTYKRSPEFGQPDSNNTILRTEALEQLQNPDCYTLIVTHSEALMEKVPTRTDLTGQSMTIKTGDSLDPSFVEDFLQELSFQRVDFVYEPGQYSLRGSIIDIFSFSNEDPVRVDFFGDEVESIRTFDIENQLSKKALSQVTLLPDLGKIGDGKEYITLPAFLDKETKIWIQSPRQVFQKTETIFKKVETKYHQKDKAEEVSGLPSPENLVSPKELRSALEDFPVINWGSIHSKDITGPVIEFQTSPQPVFKKNFDLLEKDILSKQGEGYRILILSDNPRQLDRLRQIFEDRGKSLRYEEINHALHEGFIDHELKLCVYTDHQIFDRYHKFSLRTDKVRAARQSLSIKELTRLNPGDYVVHIDHGVGRFGGLVSSEVNGQQQEAIKLIYRDNDVILVNIHSLHRISKFKGKDGEPPKINKLGTGAWQRVKDKTKKKVKDIARELIALYAARKAQPGFSFSADNFMQKELEASFIYEDTPDQNKATQAIKGDMEEKTPMDRLVCGDVGFGKTELAVRAAFKAVTDNKQVAVLVPTTILALQHYHTFRERLKDFPCNIEYVSRLRKTSSTKRVVREVKEGKVDIVIGTHRLVGKDVEFKDLGLLIIDEEQRFGVAVKEKLKRIKVNVDTLTLTATPIPRTLQFSLMGARDLSILNTAPPNRHPIITELHTFNEAIIREAISYELERNGQVFFINNRVHNIYEMEKAINQWMPEVKTVVAHGQMEGAKLEKIMMEFIEGEYDVLIATTIIESGLDIANANTIIINNAHHFGLSELHQLRGRVGRSNKKAFCYLLAPPSSTLTQDARRRLHIIEEFSELGSGFNIAMQDLDIRGAGNMLGAEQSGYIADIGYETYQRILQEAMLELREDEFPELFKDEPKPGDETTAYTRDCQIETDEAVRIPEDYVSNTAERMDLYRELDNIEKEEELKTFENNLTDRFGAIPESTQSLLDVVRVRMKAKTMGITRLLFKNHTARLHFIDNQQSGFYQSETFGKVLQWIQQHPREVQMQQKNEKLVLTIKNIKGITNLLNKLNEITTPSAP</sequence>
<dbReference type="InterPro" id="IPR014001">
    <property type="entry name" value="Helicase_ATP-bd"/>
</dbReference>
<dbReference type="SUPFAM" id="SSF52540">
    <property type="entry name" value="P-loop containing nucleoside triphosphate hydrolases"/>
    <property type="match status" value="4"/>
</dbReference>
<evidence type="ECO:0000256" key="1">
    <source>
        <dbReference type="ARBA" id="ARBA00022490"/>
    </source>
</evidence>
<dbReference type="GO" id="GO:0006355">
    <property type="term" value="P:regulation of DNA-templated transcription"/>
    <property type="evidence" value="ECO:0007669"/>
    <property type="project" value="UniProtKB-UniRule"/>
</dbReference>
<dbReference type="InterPro" id="IPR004576">
    <property type="entry name" value="Mfd"/>
</dbReference>
<dbReference type="SUPFAM" id="SSF141259">
    <property type="entry name" value="CarD-like"/>
    <property type="match status" value="1"/>
</dbReference>
<dbReference type="Pfam" id="PF00271">
    <property type="entry name" value="Helicase_C"/>
    <property type="match status" value="1"/>
</dbReference>
<dbReference type="AlphaFoldDB" id="A0A2T0XTW0"/>
<keyword evidence="4 9" id="KW-0378">Hydrolase</keyword>
<dbReference type="SMART" id="SM00490">
    <property type="entry name" value="HELICc"/>
    <property type="match status" value="1"/>
</dbReference>
<dbReference type="InterPro" id="IPR001650">
    <property type="entry name" value="Helicase_C-like"/>
</dbReference>
<evidence type="ECO:0000259" key="10">
    <source>
        <dbReference type="PROSITE" id="PS51192"/>
    </source>
</evidence>
<dbReference type="InterPro" id="IPR005118">
    <property type="entry name" value="TRCF_C"/>
</dbReference>
<dbReference type="GO" id="GO:0000716">
    <property type="term" value="P:transcription-coupled nucleotide-excision repair, DNA damage recognition"/>
    <property type="evidence" value="ECO:0007669"/>
    <property type="project" value="UniProtKB-UniRule"/>
</dbReference>
<dbReference type="Gene3D" id="2.40.10.170">
    <property type="match status" value="1"/>
</dbReference>
<dbReference type="CDD" id="cd17991">
    <property type="entry name" value="DEXHc_TRCF"/>
    <property type="match status" value="1"/>
</dbReference>
<dbReference type="NCBIfam" id="TIGR00580">
    <property type="entry name" value="mfd"/>
    <property type="match status" value="1"/>
</dbReference>
<keyword evidence="5 12" id="KW-0347">Helicase</keyword>
<protein>
    <recommendedName>
        <fullName evidence="9">Transcription-repair-coupling factor</fullName>
        <shortName evidence="9">TRCF</shortName>
        <ecNumber evidence="9">3.6.4.-</ecNumber>
    </recommendedName>
</protein>
<dbReference type="Gene3D" id="3.30.2060.10">
    <property type="entry name" value="Penicillin-binding protein 1b domain"/>
    <property type="match status" value="1"/>
</dbReference>
<accession>A0A2T0XTW0</accession>
<dbReference type="InterPro" id="IPR041471">
    <property type="entry name" value="UvrB_inter"/>
</dbReference>
<dbReference type="Gene3D" id="3.40.50.11180">
    <property type="match status" value="1"/>
</dbReference>
<dbReference type="InterPro" id="IPR036101">
    <property type="entry name" value="CarD-like/TRCF_RID_sf"/>
</dbReference>
<dbReference type="HAMAP" id="MF_00969">
    <property type="entry name" value="TRCF"/>
    <property type="match status" value="1"/>
</dbReference>
<dbReference type="EC" id="3.6.4.-" evidence="9"/>
<dbReference type="Pfam" id="PF02559">
    <property type="entry name" value="CarD_TRCF_RID"/>
    <property type="match status" value="1"/>
</dbReference>
<dbReference type="InterPro" id="IPR037235">
    <property type="entry name" value="TRCF-like_C_D7"/>
</dbReference>
<evidence type="ECO:0000256" key="2">
    <source>
        <dbReference type="ARBA" id="ARBA00022741"/>
    </source>
</evidence>
<evidence type="ECO:0000256" key="3">
    <source>
        <dbReference type="ARBA" id="ARBA00022763"/>
    </source>
</evidence>
<comment type="caution">
    <text evidence="12">The sequence shown here is derived from an EMBL/GenBank/DDBJ whole genome shotgun (WGS) entry which is preliminary data.</text>
</comment>
<keyword evidence="6 9" id="KW-0067">ATP-binding</keyword>
<comment type="function">
    <text evidence="9">Couples transcription and DNA repair by recognizing RNA polymerase (RNAP) stalled at DNA lesions. Mediates ATP-dependent release of RNAP and its truncated transcript from the DNA, and recruitment of nucleotide excision repair machinery to the damaged site.</text>
</comment>
<dbReference type="STRING" id="1168289.GCA_000259075_01318"/>
<evidence type="ECO:0000256" key="9">
    <source>
        <dbReference type="HAMAP-Rule" id="MF_00969"/>
    </source>
</evidence>
<dbReference type="SMART" id="SM01058">
    <property type="entry name" value="CarD_TRCF"/>
    <property type="match status" value="1"/>
</dbReference>
<evidence type="ECO:0000256" key="7">
    <source>
        <dbReference type="ARBA" id="ARBA00023125"/>
    </source>
</evidence>